<evidence type="ECO:0000256" key="8">
    <source>
        <dbReference type="ARBA" id="ARBA00023136"/>
    </source>
</evidence>
<dbReference type="GO" id="GO:0000064">
    <property type="term" value="F:L-ornithine transmembrane transporter activity"/>
    <property type="evidence" value="ECO:0007669"/>
    <property type="project" value="TreeGrafter"/>
</dbReference>
<evidence type="ECO:0000256" key="17">
    <source>
        <dbReference type="SAM" id="MobiDB-lite"/>
    </source>
</evidence>
<keyword evidence="5 18" id="KW-0812">Transmembrane</keyword>
<dbReference type="FunFam" id="1.20.1740.10:FF:000034">
    <property type="entry name" value="cationic amino acid transporter 2 isoform X2"/>
    <property type="match status" value="1"/>
</dbReference>
<sequence length="714" mass="77938">MVNRFLSSASTMLPCGTALSFIRCLVRKKNIGGESLEDTKLCRCLSTLDLIALGVGSTLGAGVYVLAGEVAKSDSGPSIIVSFLIAAIASVMAGLCYAEFGARVPKTGSAYLYTYVTVGELWAFITGWNLVLSYIIGTSSVARAWSGTFDELLGKQIGHFFSAYFKMNYTGLAEYPDFFAVLLILLLSGLLSFGVKESAWVNRIFTAINILVLVFVIISGFVKGEPDNWNISEEYLRNFTAVTENHSSYENMTSMYGSGGFMPYGFTGTLAGAATCFYAFVGFDCIATTGEEVKNPQKAIPIGIVVSLLVCFMAYCLVSAALTLMMPYYLLDEKSPLPVAFEYVGWGPAKYVVAVGSLCALSTSLLGSIFPIPRVIYAMAKDGLLFKCLAQINSKTKTPLVATLSSGAVAVKHCAFNNLYLNYTFFCSSLLGSMFPLPRILFAMARDGLLFSFLAKVNKRQAPVSATLTAGVISVDMMSIGTLLAYSLVATCVLILRYQPTYEEPKYSPEKAALATAERESAVSESQISMIEENHFRLQALINPSSLPTGQTATIVNFLVSLLACLICGLSVLITYGIHFIANLEPWSIGLLALLVISFIVTILLIQRQPQNQQKVAFMVPLLPFLPSFSILVNIYLMVQLSGETWMRFSFWMLLGFLIYFAYGIRHSVEGHRGDGDDDSCSENSGMQEKNPVDDPENTNERDQFLPHERTSEC</sequence>
<evidence type="ECO:0000256" key="9">
    <source>
        <dbReference type="ARBA" id="ARBA00023180"/>
    </source>
</evidence>
<evidence type="ECO:0000256" key="14">
    <source>
        <dbReference type="ARBA" id="ARBA00069817"/>
    </source>
</evidence>
<comment type="catalytic activity">
    <reaction evidence="11">
        <text>L-arginine(in) = L-arginine(out)</text>
        <dbReference type="Rhea" id="RHEA:32143"/>
        <dbReference type="ChEBI" id="CHEBI:32682"/>
    </reaction>
</comment>
<feature type="transmembrane region" description="Helical" evidence="18">
    <location>
        <begin position="261"/>
        <end position="281"/>
    </location>
</feature>
<feature type="transmembrane region" description="Helical" evidence="18">
    <location>
        <begin position="178"/>
        <end position="195"/>
    </location>
</feature>
<comment type="catalytic activity">
    <reaction evidence="13">
        <text>L-homoarginine(in) = L-homoarginine(out)</text>
        <dbReference type="Rhea" id="RHEA:71203"/>
        <dbReference type="ChEBI" id="CHEBI:143006"/>
    </reaction>
</comment>
<organism evidence="20 21">
    <name type="scientific">Chloebia gouldiae</name>
    <name type="common">Gouldian finch</name>
    <name type="synonym">Erythrura gouldiae</name>
    <dbReference type="NCBI Taxonomy" id="44316"/>
    <lineage>
        <taxon>Eukaryota</taxon>
        <taxon>Metazoa</taxon>
        <taxon>Chordata</taxon>
        <taxon>Craniata</taxon>
        <taxon>Vertebrata</taxon>
        <taxon>Euteleostomi</taxon>
        <taxon>Archelosauria</taxon>
        <taxon>Archosauria</taxon>
        <taxon>Dinosauria</taxon>
        <taxon>Saurischia</taxon>
        <taxon>Theropoda</taxon>
        <taxon>Coelurosauria</taxon>
        <taxon>Aves</taxon>
        <taxon>Neognathae</taxon>
        <taxon>Neoaves</taxon>
        <taxon>Telluraves</taxon>
        <taxon>Australaves</taxon>
        <taxon>Passeriformes</taxon>
        <taxon>Passeroidea</taxon>
        <taxon>Passeridae</taxon>
        <taxon>Chloebia</taxon>
    </lineage>
</organism>
<feature type="transmembrane region" description="Helical" evidence="18">
    <location>
        <begin position="477"/>
        <end position="496"/>
    </location>
</feature>
<keyword evidence="3" id="KW-0813">Transport</keyword>
<feature type="transmembrane region" description="Helical" evidence="18">
    <location>
        <begin position="204"/>
        <end position="222"/>
    </location>
</feature>
<evidence type="ECO:0000256" key="7">
    <source>
        <dbReference type="ARBA" id="ARBA00022989"/>
    </source>
</evidence>
<feature type="transmembrane region" description="Helical" evidence="18">
    <location>
        <begin position="555"/>
        <end position="581"/>
    </location>
</feature>
<keyword evidence="21" id="KW-1185">Reference proteome</keyword>
<keyword evidence="7 18" id="KW-1133">Transmembrane helix</keyword>
<evidence type="ECO:0000256" key="18">
    <source>
        <dbReference type="SAM" id="Phobius"/>
    </source>
</evidence>
<feature type="transmembrane region" description="Helical" evidence="18">
    <location>
        <begin position="47"/>
        <end position="67"/>
    </location>
</feature>
<evidence type="ECO:0000256" key="13">
    <source>
        <dbReference type="ARBA" id="ARBA00050846"/>
    </source>
</evidence>
<protein>
    <recommendedName>
        <fullName evidence="14">Cationic amino acid transporter 2</fullName>
    </recommendedName>
    <alternativeName>
        <fullName evidence="15">Low affinity cationic amino acid transporter 2</fullName>
    </alternativeName>
    <alternativeName>
        <fullName evidence="16">Solute carrier family 7 member 2</fullName>
    </alternativeName>
</protein>
<accession>A0A3L8SUX8</accession>
<keyword evidence="9" id="KW-0325">Glycoprotein</keyword>
<feature type="domain" description="Cationic amino acid transporter C-terminal" evidence="19">
    <location>
        <begin position="618"/>
        <end position="668"/>
    </location>
</feature>
<feature type="transmembrane region" description="Helical" evidence="18">
    <location>
        <begin position="6"/>
        <end position="26"/>
    </location>
</feature>
<feature type="transmembrane region" description="Helical" evidence="18">
    <location>
        <begin position="587"/>
        <end position="606"/>
    </location>
</feature>
<dbReference type="Pfam" id="PF13906">
    <property type="entry name" value="AA_permease_C"/>
    <property type="match status" value="1"/>
</dbReference>
<evidence type="ECO:0000256" key="2">
    <source>
        <dbReference type="ARBA" id="ARBA00008572"/>
    </source>
</evidence>
<comment type="similarity">
    <text evidence="2">Belongs to the amino acid-polyamine-organocation (APC) superfamily. Cationic amino acid transporter (CAT) (TC 2.A.3.3) family.</text>
</comment>
<evidence type="ECO:0000256" key="1">
    <source>
        <dbReference type="ARBA" id="ARBA00004651"/>
    </source>
</evidence>
<dbReference type="OrthoDB" id="3900342at2759"/>
<reference evidence="20 21" key="1">
    <citation type="journal article" date="2018" name="Proc. R. Soc. B">
        <title>A non-coding region near Follistatin controls head colour polymorphism in the Gouldian finch.</title>
        <authorList>
            <person name="Toomey M.B."/>
            <person name="Marques C.I."/>
            <person name="Andrade P."/>
            <person name="Araujo P.M."/>
            <person name="Sabatino S."/>
            <person name="Gazda M.A."/>
            <person name="Afonso S."/>
            <person name="Lopes R.J."/>
            <person name="Corbo J.C."/>
            <person name="Carneiro M."/>
        </authorList>
    </citation>
    <scope>NUCLEOTIDE SEQUENCE [LARGE SCALE GENOMIC DNA]</scope>
    <source>
        <strain evidence="20">Red01</strain>
        <tissue evidence="20">Muscle</tissue>
    </source>
</reference>
<evidence type="ECO:0000256" key="3">
    <source>
        <dbReference type="ARBA" id="ARBA00022448"/>
    </source>
</evidence>
<dbReference type="AlphaFoldDB" id="A0A3L8SUX8"/>
<keyword evidence="6" id="KW-0029">Amino-acid transport</keyword>
<feature type="region of interest" description="Disordered" evidence="17">
    <location>
        <begin position="674"/>
        <end position="714"/>
    </location>
</feature>
<evidence type="ECO:0000256" key="11">
    <source>
        <dbReference type="ARBA" id="ARBA00034423"/>
    </source>
</evidence>
<keyword evidence="4" id="KW-1003">Cell membrane</keyword>
<dbReference type="GO" id="GO:0097638">
    <property type="term" value="P:L-arginine import across plasma membrane"/>
    <property type="evidence" value="ECO:0007669"/>
    <property type="project" value="TreeGrafter"/>
</dbReference>
<dbReference type="Gene3D" id="1.20.1740.10">
    <property type="entry name" value="Amino acid/polyamine transporter I"/>
    <property type="match status" value="3"/>
</dbReference>
<feature type="transmembrane region" description="Helical" evidence="18">
    <location>
        <begin position="302"/>
        <end position="331"/>
    </location>
</feature>
<evidence type="ECO:0000313" key="21">
    <source>
        <dbReference type="Proteomes" id="UP000276834"/>
    </source>
</evidence>
<feature type="transmembrane region" description="Helical" evidence="18">
    <location>
        <begin position="351"/>
        <end position="372"/>
    </location>
</feature>
<feature type="transmembrane region" description="Helical" evidence="18">
    <location>
        <begin position="110"/>
        <end position="136"/>
    </location>
</feature>
<evidence type="ECO:0000256" key="15">
    <source>
        <dbReference type="ARBA" id="ARBA00081006"/>
    </source>
</evidence>
<evidence type="ECO:0000313" key="20">
    <source>
        <dbReference type="EMBL" id="RLW09025.1"/>
    </source>
</evidence>
<feature type="transmembrane region" description="Helical" evidence="18">
    <location>
        <begin position="79"/>
        <end position="98"/>
    </location>
</feature>
<dbReference type="Pfam" id="PF13520">
    <property type="entry name" value="AA_permease_2"/>
    <property type="match status" value="1"/>
</dbReference>
<dbReference type="InterPro" id="IPR004755">
    <property type="entry name" value="Cat_AA_permease"/>
</dbReference>
<comment type="subcellular location">
    <subcellularLocation>
        <location evidence="1">Cell membrane</location>
        <topology evidence="1">Multi-pass membrane protein</topology>
    </subcellularLocation>
</comment>
<evidence type="ECO:0000256" key="16">
    <source>
        <dbReference type="ARBA" id="ARBA00083295"/>
    </source>
</evidence>
<dbReference type="PANTHER" id="PTHR43243:SF35">
    <property type="entry name" value="CATIONIC AMINO ACID TRANSPORTER 2"/>
    <property type="match status" value="1"/>
</dbReference>
<comment type="catalytic activity">
    <reaction evidence="10">
        <text>L-lysine(in) = L-lysine(out)</text>
        <dbReference type="Rhea" id="RHEA:70935"/>
        <dbReference type="ChEBI" id="CHEBI:32551"/>
    </reaction>
</comment>
<dbReference type="FunFam" id="1.20.1740.10:FF:000009">
    <property type="entry name" value="Low affinity cationic amino acid transporter 2"/>
    <property type="match status" value="1"/>
</dbReference>
<dbReference type="GO" id="GO:0015189">
    <property type="term" value="F:L-lysine transmembrane transporter activity"/>
    <property type="evidence" value="ECO:0007669"/>
    <property type="project" value="TreeGrafter"/>
</dbReference>
<keyword evidence="8 18" id="KW-0472">Membrane</keyword>
<evidence type="ECO:0000256" key="6">
    <source>
        <dbReference type="ARBA" id="ARBA00022970"/>
    </source>
</evidence>
<dbReference type="GO" id="GO:0061459">
    <property type="term" value="F:L-arginine transmembrane transporter activity"/>
    <property type="evidence" value="ECO:0007669"/>
    <property type="project" value="TreeGrafter"/>
</dbReference>
<evidence type="ECO:0000259" key="19">
    <source>
        <dbReference type="Pfam" id="PF13906"/>
    </source>
</evidence>
<name>A0A3L8SUX8_CHLGU</name>
<evidence type="ECO:0000256" key="4">
    <source>
        <dbReference type="ARBA" id="ARBA00022475"/>
    </source>
</evidence>
<dbReference type="InterPro" id="IPR029485">
    <property type="entry name" value="CAT_C"/>
</dbReference>
<feature type="compositionally biased region" description="Basic and acidic residues" evidence="17">
    <location>
        <begin position="699"/>
        <end position="714"/>
    </location>
</feature>
<comment type="caution">
    <text evidence="20">The sequence shown here is derived from an EMBL/GenBank/DDBJ whole genome shotgun (WGS) entry which is preliminary data.</text>
</comment>
<evidence type="ECO:0000256" key="12">
    <source>
        <dbReference type="ARBA" id="ARBA00034450"/>
    </source>
</evidence>
<dbReference type="InterPro" id="IPR002293">
    <property type="entry name" value="AA/rel_permease1"/>
</dbReference>
<feature type="transmembrane region" description="Helical" evidence="18">
    <location>
        <begin position="618"/>
        <end position="639"/>
    </location>
</feature>
<feature type="transmembrane region" description="Helical" evidence="18">
    <location>
        <begin position="645"/>
        <end position="663"/>
    </location>
</feature>
<dbReference type="NCBIfam" id="TIGR00906">
    <property type="entry name" value="2A0303"/>
    <property type="match status" value="1"/>
</dbReference>
<proteinExistence type="inferred from homology"/>
<dbReference type="GO" id="GO:0005886">
    <property type="term" value="C:plasma membrane"/>
    <property type="evidence" value="ECO:0007669"/>
    <property type="project" value="UniProtKB-SubCell"/>
</dbReference>
<dbReference type="STRING" id="44316.ENSEGOP00005005464"/>
<comment type="catalytic activity">
    <reaction evidence="12">
        <text>L-ornithine(in) = L-ornithine(out)</text>
        <dbReference type="Rhea" id="RHEA:71199"/>
        <dbReference type="ChEBI" id="CHEBI:46911"/>
    </reaction>
</comment>
<evidence type="ECO:0000256" key="5">
    <source>
        <dbReference type="ARBA" id="ARBA00022692"/>
    </source>
</evidence>
<evidence type="ECO:0000256" key="10">
    <source>
        <dbReference type="ARBA" id="ARBA00034422"/>
    </source>
</evidence>
<dbReference type="Proteomes" id="UP000276834">
    <property type="component" value="Unassembled WGS sequence"/>
</dbReference>
<gene>
    <name evidence="20" type="ORF">DV515_00002767</name>
</gene>
<dbReference type="PANTHER" id="PTHR43243">
    <property type="entry name" value="INNER MEMBRANE TRANSPORTER YGJI-RELATED"/>
    <property type="match status" value="1"/>
</dbReference>
<dbReference type="EMBL" id="QUSF01000005">
    <property type="protein sequence ID" value="RLW09025.1"/>
    <property type="molecule type" value="Genomic_DNA"/>
</dbReference>